<gene>
    <name evidence="2" type="ORF">H9L10_04735</name>
</gene>
<reference evidence="2 3" key="1">
    <citation type="submission" date="2020-08" db="EMBL/GenBank/DDBJ databases">
        <title>Genome sequence of Phycicoccus endophyticus JCM 31784T.</title>
        <authorList>
            <person name="Hyun D.-W."/>
            <person name="Bae J.-W."/>
        </authorList>
    </citation>
    <scope>NUCLEOTIDE SEQUENCE [LARGE SCALE GENOMIC DNA]</scope>
    <source>
        <strain evidence="2 3">JCM 31784</strain>
    </source>
</reference>
<dbReference type="PANTHER" id="PTHR23355">
    <property type="entry name" value="RIBONUCLEASE"/>
    <property type="match status" value="1"/>
</dbReference>
<proteinExistence type="predicted"/>
<dbReference type="InterPro" id="IPR050180">
    <property type="entry name" value="RNR_Ribonuclease"/>
</dbReference>
<feature type="domain" description="RNB" evidence="1">
    <location>
        <begin position="60"/>
        <end position="378"/>
    </location>
</feature>
<dbReference type="SUPFAM" id="SSF50249">
    <property type="entry name" value="Nucleic acid-binding proteins"/>
    <property type="match status" value="1"/>
</dbReference>
<sequence length="482" mass="51609">MPHPRVVLRPTDADIARRVEEPLRARFAAVRSELGIAGPYPADALAEAERVAAAPPQEGYRDETDVPYVTLDPPGSMDLDQALHLERAGEGYRVRYAIADVPAFVRAGGALDEVTRQRGQTVYCPDARVPLHPPVLSEAAASLLPGAVRPAFVWDLALDAEGVLTAAEVRRALVRSRERLDYAGVQAAVDGGRADERLVLLREVGERRIARERARGGASLPMPEQQVSAQDDGGFTLEFRPPVPAEEWNAQLSLLTGMAAARMMLDGGVGVLRTMPAPTPEAVARFRRAARGLGVEWPEGVPYGDLVRGLDRSDPHHLALIHEATSLFRGATYTAFAGQVPEQPEHAAVAAPYAHVTAPLRRLVDRFGLLVCEALARGREVPDPVRAALPTLTELMTSSDRVARTAERACADATEAAVLTGREGERFAAVVVDHTEKGMEVQLVDLPVLADVRGGRGPLGSAVTVRLESADVASGRVVFAAG</sequence>
<dbReference type="GO" id="GO:0006402">
    <property type="term" value="P:mRNA catabolic process"/>
    <property type="evidence" value="ECO:0007669"/>
    <property type="project" value="TreeGrafter"/>
</dbReference>
<accession>A0A7G9R415</accession>
<evidence type="ECO:0000313" key="3">
    <source>
        <dbReference type="Proteomes" id="UP000515976"/>
    </source>
</evidence>
<dbReference type="GO" id="GO:0003723">
    <property type="term" value="F:RNA binding"/>
    <property type="evidence" value="ECO:0007669"/>
    <property type="project" value="InterPro"/>
</dbReference>
<dbReference type="Pfam" id="PF00773">
    <property type="entry name" value="RNB"/>
    <property type="match status" value="1"/>
</dbReference>
<dbReference type="InterPro" id="IPR040596">
    <property type="entry name" value="RNase_II_C_S1"/>
</dbReference>
<keyword evidence="3" id="KW-1185">Reference proteome</keyword>
<name>A0A7G9R415_9MICO</name>
<dbReference type="AlphaFoldDB" id="A0A7G9R415"/>
<dbReference type="SMART" id="SM00955">
    <property type="entry name" value="RNB"/>
    <property type="match status" value="1"/>
</dbReference>
<evidence type="ECO:0000259" key="1">
    <source>
        <dbReference type="SMART" id="SM00955"/>
    </source>
</evidence>
<organism evidence="2 3">
    <name type="scientific">Phycicoccus endophyticus</name>
    <dbReference type="NCBI Taxonomy" id="1690220"/>
    <lineage>
        <taxon>Bacteria</taxon>
        <taxon>Bacillati</taxon>
        <taxon>Actinomycetota</taxon>
        <taxon>Actinomycetes</taxon>
        <taxon>Micrococcales</taxon>
        <taxon>Intrasporangiaceae</taxon>
        <taxon>Phycicoccus</taxon>
    </lineage>
</organism>
<evidence type="ECO:0000313" key="2">
    <source>
        <dbReference type="EMBL" id="QNN50340.1"/>
    </source>
</evidence>
<dbReference type="GO" id="GO:0004540">
    <property type="term" value="F:RNA nuclease activity"/>
    <property type="evidence" value="ECO:0007669"/>
    <property type="project" value="InterPro"/>
</dbReference>
<dbReference type="PANTHER" id="PTHR23355:SF9">
    <property type="entry name" value="DIS3-LIKE EXONUCLEASE 2"/>
    <property type="match status" value="1"/>
</dbReference>
<dbReference type="KEGG" id="pei:H9L10_04735"/>
<dbReference type="Proteomes" id="UP000515976">
    <property type="component" value="Chromosome"/>
</dbReference>
<dbReference type="Pfam" id="PF18614">
    <property type="entry name" value="RNase_II_C_S1"/>
    <property type="match status" value="1"/>
</dbReference>
<dbReference type="EMBL" id="CP060712">
    <property type="protein sequence ID" value="QNN50340.1"/>
    <property type="molecule type" value="Genomic_DNA"/>
</dbReference>
<protein>
    <submittedName>
        <fullName evidence="2">RNB domain-containing ribonuclease</fullName>
    </submittedName>
</protein>
<dbReference type="InterPro" id="IPR012340">
    <property type="entry name" value="NA-bd_OB-fold"/>
</dbReference>
<dbReference type="InterPro" id="IPR001900">
    <property type="entry name" value="RNase_II/R"/>
</dbReference>
<dbReference type="RefSeq" id="WP_166097877.1">
    <property type="nucleotide sequence ID" value="NZ_BMMY01000001.1"/>
</dbReference>